<evidence type="ECO:0000256" key="2">
    <source>
        <dbReference type="ARBA" id="ARBA00011098"/>
    </source>
</evidence>
<dbReference type="GO" id="GO:0008180">
    <property type="term" value="C:COP9 signalosome"/>
    <property type="evidence" value="ECO:0007669"/>
    <property type="project" value="UniProtKB-KW"/>
</dbReference>
<keyword evidence="6" id="KW-0736">Signalosome</keyword>
<evidence type="ECO:0000313" key="12">
    <source>
        <dbReference type="Proteomes" id="UP000193685"/>
    </source>
</evidence>
<dbReference type="Pfam" id="PF01398">
    <property type="entry name" value="JAB"/>
    <property type="match status" value="1"/>
</dbReference>
<evidence type="ECO:0000256" key="7">
    <source>
        <dbReference type="ARBA" id="ARBA00022801"/>
    </source>
</evidence>
<evidence type="ECO:0000256" key="3">
    <source>
        <dbReference type="ARBA" id="ARBA00014880"/>
    </source>
</evidence>
<dbReference type="SUPFAM" id="SSF102712">
    <property type="entry name" value="JAB1/MPN domain"/>
    <property type="match status" value="1"/>
</dbReference>
<protein>
    <recommendedName>
        <fullName evidence="3">COP9 signalosome complex subunit 5</fullName>
    </recommendedName>
</protein>
<keyword evidence="5" id="KW-0479">Metal-binding</keyword>
<dbReference type="Pfam" id="PF18323">
    <property type="entry name" value="CSN5_C"/>
    <property type="match status" value="1"/>
</dbReference>
<dbReference type="InterPro" id="IPR000555">
    <property type="entry name" value="JAMM/MPN+_dom"/>
</dbReference>
<evidence type="ECO:0000256" key="4">
    <source>
        <dbReference type="ARBA" id="ARBA00022670"/>
    </source>
</evidence>
<dbReference type="OMA" id="VKMKLFQ"/>
<keyword evidence="7" id="KW-0378">Hydrolase</keyword>
<comment type="subunit">
    <text evidence="2">Component of the COP9 signalosome (CSN) complex.</text>
</comment>
<evidence type="ECO:0000256" key="5">
    <source>
        <dbReference type="ARBA" id="ARBA00022723"/>
    </source>
</evidence>
<organism evidence="11 12">
    <name type="scientific">Protomyces lactucae-debilis</name>
    <dbReference type="NCBI Taxonomy" id="2754530"/>
    <lineage>
        <taxon>Eukaryota</taxon>
        <taxon>Fungi</taxon>
        <taxon>Dikarya</taxon>
        <taxon>Ascomycota</taxon>
        <taxon>Taphrinomycotina</taxon>
        <taxon>Taphrinomycetes</taxon>
        <taxon>Taphrinales</taxon>
        <taxon>Protomycetaceae</taxon>
        <taxon>Protomyces</taxon>
    </lineage>
</organism>
<dbReference type="GO" id="GO:0006508">
    <property type="term" value="P:proteolysis"/>
    <property type="evidence" value="ECO:0007669"/>
    <property type="project" value="UniProtKB-KW"/>
</dbReference>
<keyword evidence="8" id="KW-0862">Zinc</keyword>
<accession>A0A1Y2FSY5</accession>
<evidence type="ECO:0000256" key="1">
    <source>
        <dbReference type="ARBA" id="ARBA00006008"/>
    </source>
</evidence>
<dbReference type="OrthoDB" id="605656at2759"/>
<dbReference type="CDD" id="cd08069">
    <property type="entry name" value="MPN_RPN11_CSN5"/>
    <property type="match status" value="1"/>
</dbReference>
<keyword evidence="4 11" id="KW-0645">Protease</keyword>
<dbReference type="InterPro" id="IPR037518">
    <property type="entry name" value="MPN"/>
</dbReference>
<dbReference type="STRING" id="56484.A0A1Y2FSY5"/>
<name>A0A1Y2FSY5_PROLT</name>
<sequence>MSSIPQQTFELENRVQTLASTDAIFHYDAAEQKRLQQEAPWKKDPHFFKSVKISAIALTKMVTHARSGGAIEVMGLMQGKVTAQGEIIIMDCFALPVEGTETRVNAGDEAYEYMIQFGEASKQIGRLENAVGWYHSHPGYGCWLSGIDVGTQSNYQTYQDPFLAVVIDPNRTISAGAVEIGAFRTFPEDYKPAEAQSEYQSVPLDKIEDFGVHASRYYSLEVSYFKSSLDIKLLEALWNKYWVTTLSQSPLATNRAYTTERLNDLTAKLKQEHQTTGAIDTLNFPSAGTQNKAGNTDTINKLAADLKAIETGEKQGLKTAEIKSRLMTI</sequence>
<keyword evidence="12" id="KW-1185">Reference proteome</keyword>
<gene>
    <name evidence="11" type="ORF">BCR37DRAFT_211285</name>
</gene>
<evidence type="ECO:0000259" key="10">
    <source>
        <dbReference type="PROSITE" id="PS50249"/>
    </source>
</evidence>
<evidence type="ECO:0000256" key="9">
    <source>
        <dbReference type="ARBA" id="ARBA00023049"/>
    </source>
</evidence>
<dbReference type="InterPro" id="IPR050242">
    <property type="entry name" value="JAMM_MPN+_peptidase_M67A"/>
</dbReference>
<dbReference type="PROSITE" id="PS50249">
    <property type="entry name" value="MPN"/>
    <property type="match status" value="1"/>
</dbReference>
<dbReference type="SMART" id="SM00232">
    <property type="entry name" value="JAB_MPN"/>
    <property type="match status" value="1"/>
</dbReference>
<dbReference type="PANTHER" id="PTHR10410">
    <property type="entry name" value="EUKARYOTIC TRANSLATION INITIATION FACTOR 3 -RELATED"/>
    <property type="match status" value="1"/>
</dbReference>
<evidence type="ECO:0000313" key="11">
    <source>
        <dbReference type="EMBL" id="ORY86296.1"/>
    </source>
</evidence>
<dbReference type="GeneID" id="63783020"/>
<dbReference type="FunFam" id="3.40.140.10:FF:000003">
    <property type="entry name" value="COP9 signalosome complex subunit 5"/>
    <property type="match status" value="1"/>
</dbReference>
<dbReference type="Gene3D" id="3.40.140.10">
    <property type="entry name" value="Cytidine Deaminase, domain 2"/>
    <property type="match status" value="1"/>
</dbReference>
<dbReference type="RefSeq" id="XP_040727478.1">
    <property type="nucleotide sequence ID" value="XM_040866421.1"/>
</dbReference>
<evidence type="ECO:0000256" key="8">
    <source>
        <dbReference type="ARBA" id="ARBA00022833"/>
    </source>
</evidence>
<dbReference type="AlphaFoldDB" id="A0A1Y2FSY5"/>
<dbReference type="GO" id="GO:0046872">
    <property type="term" value="F:metal ion binding"/>
    <property type="evidence" value="ECO:0007669"/>
    <property type="project" value="UniProtKB-KW"/>
</dbReference>
<feature type="domain" description="MPN" evidence="10">
    <location>
        <begin position="51"/>
        <end position="189"/>
    </location>
</feature>
<dbReference type="Proteomes" id="UP000193685">
    <property type="component" value="Unassembled WGS sequence"/>
</dbReference>
<comment type="similarity">
    <text evidence="1">Belongs to the peptidase M67A family. CSN5 subfamily.</text>
</comment>
<dbReference type="InterPro" id="IPR040961">
    <property type="entry name" value="CSN5_C"/>
</dbReference>
<keyword evidence="9" id="KW-0482">Metalloprotease</keyword>
<comment type="caution">
    <text evidence="11">The sequence shown here is derived from an EMBL/GenBank/DDBJ whole genome shotgun (WGS) entry which is preliminary data.</text>
</comment>
<dbReference type="EMBL" id="MCFI01000003">
    <property type="protein sequence ID" value="ORY86296.1"/>
    <property type="molecule type" value="Genomic_DNA"/>
</dbReference>
<dbReference type="GO" id="GO:0000338">
    <property type="term" value="P:protein deneddylation"/>
    <property type="evidence" value="ECO:0007669"/>
    <property type="project" value="UniProtKB-ARBA"/>
</dbReference>
<evidence type="ECO:0000256" key="6">
    <source>
        <dbReference type="ARBA" id="ARBA00022790"/>
    </source>
</evidence>
<proteinExistence type="inferred from homology"/>
<dbReference type="GO" id="GO:0008237">
    <property type="term" value="F:metallopeptidase activity"/>
    <property type="evidence" value="ECO:0007669"/>
    <property type="project" value="UniProtKB-KW"/>
</dbReference>
<reference evidence="11 12" key="1">
    <citation type="submission" date="2016-07" db="EMBL/GenBank/DDBJ databases">
        <title>Pervasive Adenine N6-methylation of Active Genes in Fungi.</title>
        <authorList>
            <consortium name="DOE Joint Genome Institute"/>
            <person name="Mondo S.J."/>
            <person name="Dannebaum R.O."/>
            <person name="Kuo R.C."/>
            <person name="Labutti K."/>
            <person name="Haridas S."/>
            <person name="Kuo A."/>
            <person name="Salamov A."/>
            <person name="Ahrendt S.R."/>
            <person name="Lipzen A."/>
            <person name="Sullivan W."/>
            <person name="Andreopoulos W.B."/>
            <person name="Clum A."/>
            <person name="Lindquist E."/>
            <person name="Daum C."/>
            <person name="Ramamoorthy G.K."/>
            <person name="Gryganskyi A."/>
            <person name="Culley D."/>
            <person name="Magnuson J.K."/>
            <person name="James T.Y."/>
            <person name="O'Malley M.A."/>
            <person name="Stajich J.E."/>
            <person name="Spatafora J.W."/>
            <person name="Visel A."/>
            <person name="Grigoriev I.V."/>
        </authorList>
    </citation>
    <scope>NUCLEOTIDE SEQUENCE [LARGE SCALE GENOMIC DNA]</scope>
    <source>
        <strain evidence="11 12">12-1054</strain>
    </source>
</reference>